<proteinExistence type="predicted"/>
<dbReference type="AlphaFoldDB" id="H0HQZ4"/>
<accession>H0HQZ4</accession>
<keyword evidence="2" id="KW-1185">Reference proteome</keyword>
<gene>
    <name evidence="1" type="ORF">MAXJ12_12882</name>
</gene>
<organism evidence="1 2">
    <name type="scientific">Mesorhizobium alhagi CCNWXJ12-2</name>
    <dbReference type="NCBI Taxonomy" id="1107882"/>
    <lineage>
        <taxon>Bacteria</taxon>
        <taxon>Pseudomonadati</taxon>
        <taxon>Pseudomonadota</taxon>
        <taxon>Alphaproteobacteria</taxon>
        <taxon>Hyphomicrobiales</taxon>
        <taxon>Phyllobacteriaceae</taxon>
        <taxon>Allomesorhizobium</taxon>
    </lineage>
</organism>
<dbReference type="EMBL" id="AHAM01000097">
    <property type="protein sequence ID" value="EHK56856.1"/>
    <property type="molecule type" value="Genomic_DNA"/>
</dbReference>
<dbReference type="Proteomes" id="UP000003250">
    <property type="component" value="Unassembled WGS sequence"/>
</dbReference>
<dbReference type="PATRIC" id="fig|1107882.3.peg.2524"/>
<protein>
    <submittedName>
        <fullName evidence="1">Uncharacterized protein</fullName>
    </submittedName>
</protein>
<name>H0HQZ4_9HYPH</name>
<evidence type="ECO:0000313" key="2">
    <source>
        <dbReference type="Proteomes" id="UP000003250"/>
    </source>
</evidence>
<sequence>MIQWPVHVAGMGAIGTVHPEGGFARWFESALAVEVDEAI</sequence>
<evidence type="ECO:0000313" key="1">
    <source>
        <dbReference type="EMBL" id="EHK56856.1"/>
    </source>
</evidence>
<reference evidence="1 2" key="1">
    <citation type="journal article" date="2012" name="J. Bacteriol.">
        <title>Draft Genome Sequence of Mesorhizobium alhagi CCNWXJ12-2T, a Novel Salt-Resistant Species Isolated from the Desert of Northwestern China.</title>
        <authorList>
            <person name="Zhou M."/>
            <person name="Chen W."/>
            <person name="Chen H."/>
            <person name="Wei G."/>
        </authorList>
    </citation>
    <scope>NUCLEOTIDE SEQUENCE [LARGE SCALE GENOMIC DNA]</scope>
    <source>
        <strain evidence="1 2">CCNWXJ12-2</strain>
    </source>
</reference>